<name>A7ITB8_PBCVM</name>
<organismHost>
    <name type="scientific">Paramecium bursaria</name>
    <dbReference type="NCBI Taxonomy" id="74790"/>
</organismHost>
<evidence type="ECO:0000313" key="1">
    <source>
        <dbReference type="EMBL" id="ABT13592.1"/>
    </source>
</evidence>
<organism evidence="1 2">
    <name type="scientific">Paramecium bursaria Chlorella virus MT325</name>
    <name type="common">PBCV-MT325</name>
    <dbReference type="NCBI Taxonomy" id="346932"/>
    <lineage>
        <taxon>Viruses</taxon>
        <taxon>Varidnaviria</taxon>
        <taxon>Bamfordvirae</taxon>
        <taxon>Nucleocytoviricota</taxon>
        <taxon>Megaviricetes</taxon>
        <taxon>Algavirales</taxon>
        <taxon>Phycodnaviridae</taxon>
        <taxon>Chlorovirus</taxon>
        <taxon>Chlorovirus conductrix</taxon>
        <taxon>Paramecium bursaria Chlorella virus A1</taxon>
    </lineage>
</organism>
<dbReference type="EMBL" id="DQ491001">
    <property type="protein sequence ID" value="ABT13592.1"/>
    <property type="molecule type" value="Genomic_DNA"/>
</dbReference>
<gene>
    <name evidence="1" type="primary">m038L</name>
    <name evidence="1" type="ORF">MT325_m038L</name>
</gene>
<accession>A7ITB8</accession>
<proteinExistence type="predicted"/>
<evidence type="ECO:0000313" key="2">
    <source>
        <dbReference type="Proteomes" id="UP000246715"/>
    </source>
</evidence>
<reference evidence="1 2" key="1">
    <citation type="journal article" date="2007" name="Virology">
        <title>Sequence and annotation of the 314-kb MT325 and the 321-kb FR483 viruses that infect Chlorella Pbi.</title>
        <authorList>
            <person name="Fitzgerald L.A."/>
            <person name="Graves M.V."/>
            <person name="Li X."/>
            <person name="Feldblyum T."/>
            <person name="Hartigan J."/>
            <person name="Van Etten J.L."/>
        </authorList>
    </citation>
    <scope>NUCLEOTIDE SEQUENCE [LARGE SCALE GENOMIC DNA]</scope>
    <source>
        <strain evidence="1 2">MT325</strain>
    </source>
</reference>
<protein>
    <submittedName>
        <fullName evidence="1">Uncharacterized protein m038L</fullName>
    </submittedName>
</protein>
<sequence length="74" mass="8356">MMPLWTTAILMSSRTEKCGCAFITLGMPVVLHLEWAMTMLEEEPMDWRRRSSIPLMLLILFSPSASGNAIPQES</sequence>
<dbReference type="Proteomes" id="UP000246715">
    <property type="component" value="Segment"/>
</dbReference>